<keyword evidence="2" id="KW-0862">Zinc</keyword>
<dbReference type="InterPro" id="IPR024134">
    <property type="entry name" value="SOD_Cu/Zn_/chaperone"/>
</dbReference>
<dbReference type="InterPro" id="IPR018152">
    <property type="entry name" value="SOD_Cu/Zn_BS"/>
</dbReference>
<evidence type="ECO:0000313" key="6">
    <source>
        <dbReference type="Proteomes" id="UP000236728"/>
    </source>
</evidence>
<dbReference type="Gene3D" id="2.60.40.200">
    <property type="entry name" value="Superoxide dismutase, copper/zinc binding domain"/>
    <property type="match status" value="1"/>
</dbReference>
<comment type="cofactor">
    <cofactor evidence="2">
        <name>Cu cation</name>
        <dbReference type="ChEBI" id="CHEBI:23378"/>
    </cofactor>
    <text evidence="2">Binds 1 copper ion per subunit.</text>
</comment>
<dbReference type="PROSITE" id="PS00332">
    <property type="entry name" value="SOD_CU_ZN_2"/>
    <property type="match status" value="1"/>
</dbReference>
<feature type="domain" description="Superoxide dismutase copper/zinc binding" evidence="4">
    <location>
        <begin position="39"/>
        <end position="171"/>
    </location>
</feature>
<feature type="signal peptide" evidence="3">
    <location>
        <begin position="1"/>
        <end position="20"/>
    </location>
</feature>
<dbReference type="EC" id="1.15.1.1" evidence="2"/>
<protein>
    <recommendedName>
        <fullName evidence="2">Superoxide dismutase [Cu-Zn]</fullName>
        <ecNumber evidence="2">1.15.1.1</ecNumber>
    </recommendedName>
</protein>
<dbReference type="Proteomes" id="UP000236728">
    <property type="component" value="Unassembled WGS sequence"/>
</dbReference>
<proteinExistence type="inferred from homology"/>
<sequence length="174" mass="18186">MRFGWLAMAGVALTATLAVAQGPKEIKVPLLSSKGEDAGSVTFKTVKKGVKVHVVLKNMSFGDHGVHIHQHAVCDAPDFKGAGGHYNPDNKHHGYMNPDGHHNGDMPGNVSVGENHMGEATYTINSVSLDPSAPNSLFADGGTSVVVHEKADDEKSDPAGNAGNRVACGVIKVQ</sequence>
<reference evidence="5 6" key="1">
    <citation type="submission" date="2016-10" db="EMBL/GenBank/DDBJ databases">
        <authorList>
            <person name="de Groot N.N."/>
        </authorList>
    </citation>
    <scope>NUCLEOTIDE SEQUENCE [LARGE SCALE GENOMIC DNA]</scope>
    <source>
        <strain evidence="5 6">DSM 22489</strain>
    </source>
</reference>
<keyword evidence="2" id="KW-0479">Metal-binding</keyword>
<evidence type="ECO:0000259" key="4">
    <source>
        <dbReference type="Pfam" id="PF00080"/>
    </source>
</evidence>
<comment type="catalytic activity">
    <reaction evidence="2">
        <text>2 superoxide + 2 H(+) = H2O2 + O2</text>
        <dbReference type="Rhea" id="RHEA:20696"/>
        <dbReference type="ChEBI" id="CHEBI:15378"/>
        <dbReference type="ChEBI" id="CHEBI:15379"/>
        <dbReference type="ChEBI" id="CHEBI:16240"/>
        <dbReference type="ChEBI" id="CHEBI:18421"/>
        <dbReference type="EC" id="1.15.1.1"/>
    </reaction>
</comment>
<dbReference type="GO" id="GO:0004784">
    <property type="term" value="F:superoxide dismutase activity"/>
    <property type="evidence" value="ECO:0007669"/>
    <property type="project" value="UniProtKB-EC"/>
</dbReference>
<dbReference type="PANTHER" id="PTHR10003">
    <property type="entry name" value="SUPEROXIDE DISMUTASE CU-ZN -RELATED"/>
    <property type="match status" value="1"/>
</dbReference>
<dbReference type="SUPFAM" id="SSF49329">
    <property type="entry name" value="Cu,Zn superoxide dismutase-like"/>
    <property type="match status" value="1"/>
</dbReference>
<evidence type="ECO:0000256" key="2">
    <source>
        <dbReference type="RuleBase" id="RU000393"/>
    </source>
</evidence>
<dbReference type="InterPro" id="IPR036423">
    <property type="entry name" value="SOD-like_Cu/Zn_dom_sf"/>
</dbReference>
<feature type="chain" id="PRO_5009294688" description="Superoxide dismutase [Cu-Zn]" evidence="3">
    <location>
        <begin position="21"/>
        <end position="174"/>
    </location>
</feature>
<keyword evidence="2" id="KW-0186">Copper</keyword>
<comment type="function">
    <text evidence="2">Destroys radicals which are normally produced within the cells and which are toxic to biological systems.</text>
</comment>
<accession>A0A1H6CC74</accession>
<dbReference type="AlphaFoldDB" id="A0A1H6CC74"/>
<organism evidence="5 6">
    <name type="scientific">Bryocella elongata</name>
    <dbReference type="NCBI Taxonomy" id="863522"/>
    <lineage>
        <taxon>Bacteria</taxon>
        <taxon>Pseudomonadati</taxon>
        <taxon>Acidobacteriota</taxon>
        <taxon>Terriglobia</taxon>
        <taxon>Terriglobales</taxon>
        <taxon>Acidobacteriaceae</taxon>
        <taxon>Bryocella</taxon>
    </lineage>
</organism>
<name>A0A1H6CC74_9BACT</name>
<dbReference type="InterPro" id="IPR001424">
    <property type="entry name" value="SOD_Cu_Zn_dom"/>
</dbReference>
<keyword evidence="3" id="KW-0732">Signal</keyword>
<dbReference type="OrthoDB" id="9792957at2"/>
<gene>
    <name evidence="5" type="ORF">SAMN05421819_4446</name>
</gene>
<dbReference type="Pfam" id="PF00080">
    <property type="entry name" value="Sod_Cu"/>
    <property type="match status" value="1"/>
</dbReference>
<evidence type="ECO:0000256" key="3">
    <source>
        <dbReference type="SAM" id="SignalP"/>
    </source>
</evidence>
<dbReference type="EMBL" id="FNVA01000009">
    <property type="protein sequence ID" value="SEG70554.1"/>
    <property type="molecule type" value="Genomic_DNA"/>
</dbReference>
<keyword evidence="6" id="KW-1185">Reference proteome</keyword>
<comment type="cofactor">
    <cofactor evidence="2">
        <name>Zn(2+)</name>
        <dbReference type="ChEBI" id="CHEBI:29105"/>
    </cofactor>
    <text evidence="2">Binds 1 zinc ion per subunit.</text>
</comment>
<evidence type="ECO:0000256" key="1">
    <source>
        <dbReference type="ARBA" id="ARBA00010457"/>
    </source>
</evidence>
<dbReference type="GO" id="GO:0005507">
    <property type="term" value="F:copper ion binding"/>
    <property type="evidence" value="ECO:0007669"/>
    <property type="project" value="InterPro"/>
</dbReference>
<evidence type="ECO:0000313" key="5">
    <source>
        <dbReference type="EMBL" id="SEG70554.1"/>
    </source>
</evidence>
<keyword evidence="2" id="KW-0560">Oxidoreductase</keyword>
<comment type="similarity">
    <text evidence="1 2">Belongs to the Cu-Zn superoxide dismutase family.</text>
</comment>